<dbReference type="Proteomes" id="UP000530928">
    <property type="component" value="Unassembled WGS sequence"/>
</dbReference>
<organism evidence="1 2">
    <name type="scientific">Nonomuraea soli</name>
    <dbReference type="NCBI Taxonomy" id="1032476"/>
    <lineage>
        <taxon>Bacteria</taxon>
        <taxon>Bacillati</taxon>
        <taxon>Actinomycetota</taxon>
        <taxon>Actinomycetes</taxon>
        <taxon>Streptosporangiales</taxon>
        <taxon>Streptosporangiaceae</taxon>
        <taxon>Nonomuraea</taxon>
    </lineage>
</organism>
<comment type="caution">
    <text evidence="1">The sequence shown here is derived from an EMBL/GenBank/DDBJ whole genome shotgun (WGS) entry which is preliminary data.</text>
</comment>
<evidence type="ECO:0000313" key="2">
    <source>
        <dbReference type="Proteomes" id="UP000530928"/>
    </source>
</evidence>
<protein>
    <submittedName>
        <fullName evidence="1">Uncharacterized protein</fullName>
    </submittedName>
</protein>
<accession>A0A7W0CHK7</accession>
<name>A0A7W0CHK7_9ACTN</name>
<gene>
    <name evidence="1" type="ORF">HNR30_002597</name>
</gene>
<evidence type="ECO:0000313" key="1">
    <source>
        <dbReference type="EMBL" id="MBA2891256.1"/>
    </source>
</evidence>
<reference evidence="1 2" key="1">
    <citation type="submission" date="2020-07" db="EMBL/GenBank/DDBJ databases">
        <title>Genomic Encyclopedia of Type Strains, Phase IV (KMG-IV): sequencing the most valuable type-strain genomes for metagenomic binning, comparative biology and taxonomic classification.</title>
        <authorList>
            <person name="Goeker M."/>
        </authorList>
    </citation>
    <scope>NUCLEOTIDE SEQUENCE [LARGE SCALE GENOMIC DNA]</scope>
    <source>
        <strain evidence="1 2">DSM 45533</strain>
    </source>
</reference>
<sequence length="293" mass="32012">MLLDEILGDRRREGRAELAEAMRMLSHEAEPEVEQAQTAAYFEPRLYTQLAQGGIDRATLTGLLHGPRDVTVVPGTTIELVTGLDPILAAFLADNLDRPEELSLVEDPASHLPALERALALIAAVRPVFHEALTESLRAVLLFRHPDAESFAALGMHGMIFLNTPAGAGPAYFVEQLTHQGGHVLFSEATLSRGDFFTGDPEDSLSGYVGGDDPRALYDAFHGLYTESMECQVYTALLAGDLPAEAERADFAERLKETGERHEIDLELISPHAAEIFSETGLAIHDCIRELKK</sequence>
<proteinExistence type="predicted"/>
<dbReference type="AlphaFoldDB" id="A0A7W0CHK7"/>
<dbReference type="RefSeq" id="WP_181610077.1">
    <property type="nucleotide sequence ID" value="NZ_BAABAM010000002.1"/>
</dbReference>
<keyword evidence="2" id="KW-1185">Reference proteome</keyword>
<dbReference type="EMBL" id="JACDUR010000003">
    <property type="protein sequence ID" value="MBA2891256.1"/>
    <property type="molecule type" value="Genomic_DNA"/>
</dbReference>